<evidence type="ECO:0000313" key="2">
    <source>
        <dbReference type="EMBL" id="PYD69678.1"/>
    </source>
</evidence>
<keyword evidence="1" id="KW-0472">Membrane</keyword>
<keyword evidence="1" id="KW-0812">Transmembrane</keyword>
<reference evidence="2 3" key="1">
    <citation type="submission" date="2017-07" db="EMBL/GenBank/DDBJ databases">
        <title>A draft genome sequence of Komagataeibacter swingsii LMG 22125.</title>
        <authorList>
            <person name="Skraban J."/>
            <person name="Cleenwerck I."/>
            <person name="Vandamme P."/>
            <person name="Trcek J."/>
        </authorList>
    </citation>
    <scope>NUCLEOTIDE SEQUENCE [LARGE SCALE GENOMIC DNA]</scope>
    <source>
        <strain evidence="2 3">LMG 22125</strain>
    </source>
</reference>
<organism evidence="2 3">
    <name type="scientific">Komagataeibacter swingsii</name>
    <dbReference type="NCBI Taxonomy" id="215220"/>
    <lineage>
        <taxon>Bacteria</taxon>
        <taxon>Pseudomonadati</taxon>
        <taxon>Pseudomonadota</taxon>
        <taxon>Alphaproteobacteria</taxon>
        <taxon>Acetobacterales</taxon>
        <taxon>Acetobacteraceae</taxon>
        <taxon>Komagataeibacter</taxon>
    </lineage>
</organism>
<comment type="caution">
    <text evidence="2">The sequence shown here is derived from an EMBL/GenBank/DDBJ whole genome shotgun (WGS) entry which is preliminary data.</text>
</comment>
<accession>A0A2V4SCK9</accession>
<sequence length="126" mass="13743">MTFYSALLPPARATGPAAWPVMVAWRMSWLVLLCGWVGLLVRGCWVSGLIAGGAAIMAGRLLPLSLAMPLLGGLHLVLALNAPDLRQWELRLRGYRPARGVYATDPKAALLRWMDPDRSRPLTPVS</sequence>
<evidence type="ECO:0008006" key="4">
    <source>
        <dbReference type="Google" id="ProtNLM"/>
    </source>
</evidence>
<keyword evidence="3" id="KW-1185">Reference proteome</keyword>
<dbReference type="Proteomes" id="UP000247371">
    <property type="component" value="Unassembled WGS sequence"/>
</dbReference>
<dbReference type="AlphaFoldDB" id="A0A2V4SCK9"/>
<dbReference type="RefSeq" id="WP_110556834.1">
    <property type="nucleotide sequence ID" value="NZ_NKUB01000009.1"/>
</dbReference>
<protein>
    <recommendedName>
        <fullName evidence="4">DUF2628 domain-containing protein</fullName>
    </recommendedName>
</protein>
<dbReference type="EMBL" id="NKUB01000009">
    <property type="protein sequence ID" value="PYD69678.1"/>
    <property type="molecule type" value="Genomic_DNA"/>
</dbReference>
<evidence type="ECO:0000313" key="3">
    <source>
        <dbReference type="Proteomes" id="UP000247371"/>
    </source>
</evidence>
<feature type="transmembrane region" description="Helical" evidence="1">
    <location>
        <begin position="29"/>
        <end position="54"/>
    </location>
</feature>
<name>A0A2V4SCK9_9PROT</name>
<feature type="transmembrane region" description="Helical" evidence="1">
    <location>
        <begin position="61"/>
        <end position="82"/>
    </location>
</feature>
<gene>
    <name evidence="2" type="ORF">CFR76_09010</name>
</gene>
<proteinExistence type="predicted"/>
<keyword evidence="1" id="KW-1133">Transmembrane helix</keyword>
<evidence type="ECO:0000256" key="1">
    <source>
        <dbReference type="SAM" id="Phobius"/>
    </source>
</evidence>